<reference evidence="8" key="1">
    <citation type="submission" date="2021-03" db="EMBL/GenBank/DDBJ databases">
        <authorList>
            <person name="Lu T."/>
            <person name="Wang Q."/>
            <person name="Han X."/>
        </authorList>
    </citation>
    <scope>NUCLEOTIDE SEQUENCE</scope>
    <source>
        <strain evidence="8">WQ 2009</strain>
    </source>
</reference>
<accession>A0A8T4HDN1</accession>
<dbReference type="Pfam" id="PF14322">
    <property type="entry name" value="SusD-like_3"/>
    <property type="match status" value="1"/>
</dbReference>
<dbReference type="AlphaFoldDB" id="A0A8T4HDN1"/>
<gene>
    <name evidence="8" type="ORF">J5U18_07765</name>
</gene>
<dbReference type="GO" id="GO:0009279">
    <property type="term" value="C:cell outer membrane"/>
    <property type="evidence" value="ECO:0007669"/>
    <property type="project" value="UniProtKB-SubCell"/>
</dbReference>
<evidence type="ECO:0000256" key="3">
    <source>
        <dbReference type="ARBA" id="ARBA00022729"/>
    </source>
</evidence>
<dbReference type="PROSITE" id="PS51257">
    <property type="entry name" value="PROKAR_LIPOPROTEIN"/>
    <property type="match status" value="1"/>
</dbReference>
<comment type="similarity">
    <text evidence="2">Belongs to the SusD family.</text>
</comment>
<dbReference type="SUPFAM" id="SSF48452">
    <property type="entry name" value="TPR-like"/>
    <property type="match status" value="1"/>
</dbReference>
<sequence>MNTKFNCYLTAAVIACSVGIFTSCNKLDITPTDTLDPSKAYRNLPDINQGILGAYAALDYTLIANTVTVADEAVMPTENAVSNSDAYRWLYTPSSSSVTAAYQEYYLCIDRINRTLAGLAQLPVTDVSLANAYEGELLALRAFAHLELLKAYAAGYEATALAVPYMRESVISLPKRHTVAECMAFIKVDLESAINLLPRGIEDPTRVSQMAAYAILARAALFQKDWELAALASTEVIKQIPLATKTEYPLIWKDKSEAEVIWKLARVGTTDSRIGSSFYREDGGIVLYAPSQKLIKTFDKEQDVRYKASITFDNTRAAGKSPYLIAKWLGGNSDAPGLADIKLFRSAEAYLIRAEAYAEQNKIAEANADIVALRKARITGYTAVNYANRAALIQEINNERYKEFAFEGHRFFDLKRHKLPVERSSEDAANTSGALTLRTTQAAYHFPIPADEISVNKNTVQNPNY</sequence>
<name>A0A8T4HDN1_9SPHI</name>
<keyword evidence="3" id="KW-0732">Signal</keyword>
<evidence type="ECO:0000256" key="4">
    <source>
        <dbReference type="ARBA" id="ARBA00023136"/>
    </source>
</evidence>
<comment type="caution">
    <text evidence="8">The sequence shown here is derived from an EMBL/GenBank/DDBJ whole genome shotgun (WGS) entry which is preliminary data.</text>
</comment>
<keyword evidence="5" id="KW-0998">Cell outer membrane</keyword>
<keyword evidence="9" id="KW-1185">Reference proteome</keyword>
<dbReference type="Pfam" id="PF07980">
    <property type="entry name" value="SusD_RagB"/>
    <property type="match status" value="1"/>
</dbReference>
<feature type="domain" description="SusD-like N-terminal" evidence="7">
    <location>
        <begin position="47"/>
        <end position="220"/>
    </location>
</feature>
<dbReference type="Proteomes" id="UP000679691">
    <property type="component" value="Unassembled WGS sequence"/>
</dbReference>
<feature type="domain" description="RagB/SusD" evidence="6">
    <location>
        <begin position="338"/>
        <end position="465"/>
    </location>
</feature>
<evidence type="ECO:0000256" key="1">
    <source>
        <dbReference type="ARBA" id="ARBA00004442"/>
    </source>
</evidence>
<evidence type="ECO:0000259" key="7">
    <source>
        <dbReference type="Pfam" id="PF14322"/>
    </source>
</evidence>
<evidence type="ECO:0000313" key="8">
    <source>
        <dbReference type="EMBL" id="MBP3943458.1"/>
    </source>
</evidence>
<organism evidence="8 9">
    <name type="scientific">Rhinopithecimicrobium faecis</name>
    <dbReference type="NCBI Taxonomy" id="2820698"/>
    <lineage>
        <taxon>Bacteria</taxon>
        <taxon>Pseudomonadati</taxon>
        <taxon>Bacteroidota</taxon>
        <taxon>Sphingobacteriia</taxon>
        <taxon>Sphingobacteriales</taxon>
        <taxon>Sphingobacteriaceae</taxon>
        <taxon>Rhinopithecimicrobium</taxon>
    </lineage>
</organism>
<evidence type="ECO:0000256" key="5">
    <source>
        <dbReference type="ARBA" id="ARBA00023237"/>
    </source>
</evidence>
<evidence type="ECO:0000256" key="2">
    <source>
        <dbReference type="ARBA" id="ARBA00006275"/>
    </source>
</evidence>
<keyword evidence="4" id="KW-0472">Membrane</keyword>
<comment type="subcellular location">
    <subcellularLocation>
        <location evidence="1">Cell outer membrane</location>
    </subcellularLocation>
</comment>
<dbReference type="RefSeq" id="WP_353546950.1">
    <property type="nucleotide sequence ID" value="NZ_JAGKSB010000007.1"/>
</dbReference>
<evidence type="ECO:0000259" key="6">
    <source>
        <dbReference type="Pfam" id="PF07980"/>
    </source>
</evidence>
<dbReference type="Gene3D" id="1.25.40.390">
    <property type="match status" value="1"/>
</dbReference>
<proteinExistence type="inferred from homology"/>
<protein>
    <submittedName>
        <fullName evidence="8">RagB/SusD family nutrient uptake outer membrane protein</fullName>
    </submittedName>
</protein>
<dbReference type="EMBL" id="JAGKSB010000007">
    <property type="protein sequence ID" value="MBP3943458.1"/>
    <property type="molecule type" value="Genomic_DNA"/>
</dbReference>
<dbReference type="InterPro" id="IPR033985">
    <property type="entry name" value="SusD-like_N"/>
</dbReference>
<dbReference type="InterPro" id="IPR012944">
    <property type="entry name" value="SusD_RagB_dom"/>
</dbReference>
<dbReference type="InterPro" id="IPR011990">
    <property type="entry name" value="TPR-like_helical_dom_sf"/>
</dbReference>
<evidence type="ECO:0000313" key="9">
    <source>
        <dbReference type="Proteomes" id="UP000679691"/>
    </source>
</evidence>